<reference evidence="3" key="1">
    <citation type="journal article" date="2022" name="Int. J. Mol. Sci.">
        <title>Draft Genome of Tanacetum Coccineum: Genomic Comparison of Closely Related Tanacetum-Family Plants.</title>
        <authorList>
            <person name="Yamashiro T."/>
            <person name="Shiraishi A."/>
            <person name="Nakayama K."/>
            <person name="Satake H."/>
        </authorList>
    </citation>
    <scope>NUCLEOTIDE SEQUENCE</scope>
</reference>
<dbReference type="EMBL" id="BQNB010011637">
    <property type="protein sequence ID" value="GJS93173.1"/>
    <property type="molecule type" value="Genomic_DNA"/>
</dbReference>
<evidence type="ECO:0000313" key="4">
    <source>
        <dbReference type="Proteomes" id="UP001151760"/>
    </source>
</evidence>
<evidence type="ECO:0000313" key="3">
    <source>
        <dbReference type="EMBL" id="GJS93173.1"/>
    </source>
</evidence>
<comment type="caution">
    <text evidence="3">The sequence shown here is derived from an EMBL/GenBank/DDBJ whole genome shotgun (WGS) entry which is preliminary data.</text>
</comment>
<evidence type="ECO:0000256" key="1">
    <source>
        <dbReference type="SAM" id="Coils"/>
    </source>
</evidence>
<organism evidence="3 4">
    <name type="scientific">Tanacetum coccineum</name>
    <dbReference type="NCBI Taxonomy" id="301880"/>
    <lineage>
        <taxon>Eukaryota</taxon>
        <taxon>Viridiplantae</taxon>
        <taxon>Streptophyta</taxon>
        <taxon>Embryophyta</taxon>
        <taxon>Tracheophyta</taxon>
        <taxon>Spermatophyta</taxon>
        <taxon>Magnoliopsida</taxon>
        <taxon>eudicotyledons</taxon>
        <taxon>Gunneridae</taxon>
        <taxon>Pentapetalae</taxon>
        <taxon>asterids</taxon>
        <taxon>campanulids</taxon>
        <taxon>Asterales</taxon>
        <taxon>Asteraceae</taxon>
        <taxon>Asteroideae</taxon>
        <taxon>Anthemideae</taxon>
        <taxon>Anthemidinae</taxon>
        <taxon>Tanacetum</taxon>
    </lineage>
</organism>
<proteinExistence type="predicted"/>
<keyword evidence="1" id="KW-0175">Coiled coil</keyword>
<feature type="region of interest" description="Disordered" evidence="2">
    <location>
        <begin position="1"/>
        <end position="27"/>
    </location>
</feature>
<sequence length="228" mass="26971">MSRRVESSEDKDNLGDHEEASKQGMSIEDIDKDHWIRISSKAQLEAELIEEERLCKEKEEEASDIALLESWDYTQLRWIGDYEHIEQKKETFCSMLRAEEEKNESRQTKCSKRNLICLLNMSLKNMGGYKHNQLKSKSYEEIQKMFDNEMRERKEQQQESSKRQRMEDVIKTYENEEVKEVDEAELKKNLVIVKDDDIAIDVIPLATKPPVIVEYKLLKEGINGQHYH</sequence>
<evidence type="ECO:0000256" key="2">
    <source>
        <dbReference type="SAM" id="MobiDB-lite"/>
    </source>
</evidence>
<feature type="compositionally biased region" description="Basic and acidic residues" evidence="2">
    <location>
        <begin position="1"/>
        <end position="21"/>
    </location>
</feature>
<protein>
    <submittedName>
        <fullName evidence="3">Uncharacterized protein</fullName>
    </submittedName>
</protein>
<gene>
    <name evidence="3" type="ORF">Tco_0800141</name>
</gene>
<dbReference type="Proteomes" id="UP001151760">
    <property type="component" value="Unassembled WGS sequence"/>
</dbReference>
<keyword evidence="4" id="KW-1185">Reference proteome</keyword>
<name>A0ABQ4ZWP1_9ASTR</name>
<reference evidence="3" key="2">
    <citation type="submission" date="2022-01" db="EMBL/GenBank/DDBJ databases">
        <authorList>
            <person name="Yamashiro T."/>
            <person name="Shiraishi A."/>
            <person name="Satake H."/>
            <person name="Nakayama K."/>
        </authorList>
    </citation>
    <scope>NUCLEOTIDE SEQUENCE</scope>
</reference>
<feature type="coiled-coil region" evidence="1">
    <location>
        <begin position="139"/>
        <end position="176"/>
    </location>
</feature>
<accession>A0ABQ4ZWP1</accession>